<sequence length="38" mass="4335">NKRLDNKSRVSGDAYARFCENLGLKCPGLLDKYGYQLK</sequence>
<dbReference type="STRING" id="1477437.SAMN05444682_1201"/>
<evidence type="ECO:0000313" key="1">
    <source>
        <dbReference type="EMBL" id="SFJ97117.1"/>
    </source>
</evidence>
<reference evidence="1 2" key="1">
    <citation type="submission" date="2016-10" db="EMBL/GenBank/DDBJ databases">
        <authorList>
            <person name="de Groot N.N."/>
        </authorList>
    </citation>
    <scope>NUCLEOTIDE SEQUENCE [LARGE SCALE GENOMIC DNA]</scope>
    <source>
        <strain evidence="1 2">RK1</strain>
    </source>
</reference>
<organism evidence="1 2">
    <name type="scientific">Parapedobacter indicus</name>
    <dbReference type="NCBI Taxonomy" id="1477437"/>
    <lineage>
        <taxon>Bacteria</taxon>
        <taxon>Pseudomonadati</taxon>
        <taxon>Bacteroidota</taxon>
        <taxon>Sphingobacteriia</taxon>
        <taxon>Sphingobacteriales</taxon>
        <taxon>Sphingobacteriaceae</taxon>
        <taxon>Parapedobacter</taxon>
    </lineage>
</organism>
<gene>
    <name evidence="1" type="ORF">SAMN05444682_1201</name>
</gene>
<name>A0A1I3VS68_9SPHI</name>
<feature type="non-terminal residue" evidence="1">
    <location>
        <position position="1"/>
    </location>
</feature>
<dbReference type="EMBL" id="FOQO01000020">
    <property type="protein sequence ID" value="SFJ97117.1"/>
    <property type="molecule type" value="Genomic_DNA"/>
</dbReference>
<dbReference type="Proteomes" id="UP000198670">
    <property type="component" value="Unassembled WGS sequence"/>
</dbReference>
<accession>A0A1I3VS68</accession>
<proteinExistence type="predicted"/>
<dbReference type="AlphaFoldDB" id="A0A1I3VS68"/>
<keyword evidence="2" id="KW-1185">Reference proteome</keyword>
<evidence type="ECO:0000313" key="2">
    <source>
        <dbReference type="Proteomes" id="UP000198670"/>
    </source>
</evidence>
<protein>
    <submittedName>
        <fullName evidence="1">Uncharacterized protein</fullName>
    </submittedName>
</protein>